<dbReference type="Gene3D" id="3.40.50.1910">
    <property type="match status" value="2"/>
</dbReference>
<keyword evidence="3" id="KW-1185">Reference proteome</keyword>
<dbReference type="InterPro" id="IPR027482">
    <property type="entry name" value="Sec1-like_dom2"/>
</dbReference>
<dbReference type="STRING" id="610380.E2BTZ9"/>
<dbReference type="FunCoup" id="E2BTZ9">
    <property type="interactions" value="6"/>
</dbReference>
<proteinExistence type="inferred from homology"/>
<dbReference type="InterPro" id="IPR036045">
    <property type="entry name" value="Sec1-like_sf"/>
</dbReference>
<dbReference type="PANTHER" id="PTHR11679">
    <property type="entry name" value="VESICLE PROTEIN SORTING-ASSOCIATED"/>
    <property type="match status" value="1"/>
</dbReference>
<dbReference type="AlphaFoldDB" id="E2BTZ9"/>
<dbReference type="Gene3D" id="1.25.40.850">
    <property type="match status" value="1"/>
</dbReference>
<organism evidence="3">
    <name type="scientific">Harpegnathos saltator</name>
    <name type="common">Jerdon's jumping ant</name>
    <dbReference type="NCBI Taxonomy" id="610380"/>
    <lineage>
        <taxon>Eukaryota</taxon>
        <taxon>Metazoa</taxon>
        <taxon>Ecdysozoa</taxon>
        <taxon>Arthropoda</taxon>
        <taxon>Hexapoda</taxon>
        <taxon>Insecta</taxon>
        <taxon>Pterygota</taxon>
        <taxon>Neoptera</taxon>
        <taxon>Endopterygota</taxon>
        <taxon>Hymenoptera</taxon>
        <taxon>Apocrita</taxon>
        <taxon>Aculeata</taxon>
        <taxon>Formicoidea</taxon>
        <taxon>Formicidae</taxon>
        <taxon>Ponerinae</taxon>
        <taxon>Ponerini</taxon>
        <taxon>Harpegnathos</taxon>
    </lineage>
</organism>
<dbReference type="KEGG" id="hst:105186496"/>
<dbReference type="Proteomes" id="UP000008237">
    <property type="component" value="Unassembled WGS sequence"/>
</dbReference>
<dbReference type="GO" id="GO:0016192">
    <property type="term" value="P:vesicle-mediated transport"/>
    <property type="evidence" value="ECO:0007669"/>
    <property type="project" value="InterPro"/>
</dbReference>
<dbReference type="PhylomeDB" id="E2BTZ9"/>
<dbReference type="InParanoid" id="E2BTZ9"/>
<dbReference type="EMBL" id="GL450531">
    <property type="protein sequence ID" value="EFN80898.1"/>
    <property type="molecule type" value="Genomic_DNA"/>
</dbReference>
<evidence type="ECO:0000313" key="3">
    <source>
        <dbReference type="Proteomes" id="UP000008237"/>
    </source>
</evidence>
<dbReference type="SUPFAM" id="SSF56815">
    <property type="entry name" value="Sec1/munc18-like (SM) proteins"/>
    <property type="match status" value="1"/>
</dbReference>
<gene>
    <name evidence="2" type="ORF">EAI_11933</name>
</gene>
<name>E2BTZ9_HARSA</name>
<evidence type="ECO:0000313" key="2">
    <source>
        <dbReference type="EMBL" id="EFN80898.1"/>
    </source>
</evidence>
<dbReference type="OMA" id="QVHIYMI"/>
<accession>E2BTZ9</accession>
<comment type="similarity">
    <text evidence="1">Belongs to the STXBP/unc-18/SEC1 family.</text>
</comment>
<sequence length="569" mass="64163">MDITLDDKLNMLQQISQRKLVEILDVIPGTKDLIIEQKIMKILSSFVGVTVLKRYGVDKIYKMEDGLKPSNSQRIFLVSNDLIACKRVLDQIQSEISQLSKPGVEVCHHLLVMPFVPAVLHNLVEEEGLSGLVTLRTLSPEFIKLDGNVLSLENPMFIDLYYHKDTSLLRALAQNLWSLQLILGSPKLLLFFGKHSQQLNILMESMEQYLGSSNLEHEIGALIVMDRSYDLTTTLLTPVTYAGLLNEVVEVNVGTATLGKSQTQLNPDKDQIYAEVRDTPCSDVFPILHGKAKSLKSEQELVQTMKLAEMERYVSTRLQKTKDMTRQLAFHISACQAIADTLGSEFQALQTMEKLMLDCKERKECLSYIERNIDEHALRCLRLLCLLSITTDGITQNELQNIQKLHLHTHGYQHIPLFYKLHTVGLLKHRNENLLHKLPNWSSEWSSNAQRLKLLPSQSKRSDQNGRTCPSYVFNNAYIPTIAQILNIVSNQEKDSRSFEDLINLPGCTMNGQRGTLSPKMIVICVVGGITCAEVAACRLIEKSTGTRLVLVSDAIITGNKLIQRIQDI</sequence>
<reference evidence="2 3" key="1">
    <citation type="journal article" date="2010" name="Science">
        <title>Genomic comparison of the ants Camponotus floridanus and Harpegnathos saltator.</title>
        <authorList>
            <person name="Bonasio R."/>
            <person name="Zhang G."/>
            <person name="Ye C."/>
            <person name="Mutti N.S."/>
            <person name="Fang X."/>
            <person name="Qin N."/>
            <person name="Donahue G."/>
            <person name="Yang P."/>
            <person name="Li Q."/>
            <person name="Li C."/>
            <person name="Zhang P."/>
            <person name="Huang Z."/>
            <person name="Berger S.L."/>
            <person name="Reinberg D."/>
            <person name="Wang J."/>
            <person name="Liebig J."/>
        </authorList>
    </citation>
    <scope>NUCLEOTIDE SEQUENCE [LARGE SCALE GENOMIC DNA]</scope>
    <source>
        <strain evidence="2 3">R22 G/1</strain>
    </source>
</reference>
<dbReference type="InterPro" id="IPR043154">
    <property type="entry name" value="Sec-1-like_dom1"/>
</dbReference>
<dbReference type="InterPro" id="IPR043155">
    <property type="entry name" value="VPS33_dom3b"/>
</dbReference>
<dbReference type="Pfam" id="PF00995">
    <property type="entry name" value="Sec1"/>
    <property type="match status" value="1"/>
</dbReference>
<evidence type="ECO:0000256" key="1">
    <source>
        <dbReference type="ARBA" id="ARBA00009884"/>
    </source>
</evidence>
<protein>
    <submittedName>
        <fullName evidence="2">Vacuolar protein sorting-associated protein 33B</fullName>
    </submittedName>
</protein>
<dbReference type="Gene3D" id="3.40.50.2060">
    <property type="match status" value="1"/>
</dbReference>
<dbReference type="InterPro" id="IPR001619">
    <property type="entry name" value="Sec1-like"/>
</dbReference>
<dbReference type="OrthoDB" id="10262528at2759"/>